<dbReference type="SUPFAM" id="SSF82185">
    <property type="entry name" value="Histone H3 K4-specific methyltransferase SET7/9 N-terminal domain"/>
    <property type="match status" value="1"/>
</dbReference>
<evidence type="ECO:0008006" key="4">
    <source>
        <dbReference type="Google" id="ProtNLM"/>
    </source>
</evidence>
<dbReference type="GO" id="GO:0005829">
    <property type="term" value="C:cytosol"/>
    <property type="evidence" value="ECO:0007669"/>
    <property type="project" value="TreeGrafter"/>
</dbReference>
<accession>A0A1R3L6E7</accession>
<name>A0A1R3L6E7_ASPOF</name>
<dbReference type="GO" id="GO:0010020">
    <property type="term" value="P:chloroplast fission"/>
    <property type="evidence" value="ECO:0007669"/>
    <property type="project" value="TreeGrafter"/>
</dbReference>
<dbReference type="Proteomes" id="UP000243459">
    <property type="component" value="Unassembled WGS sequence"/>
</dbReference>
<organism evidence="2 3">
    <name type="scientific">Asparagus officinalis</name>
    <name type="common">Garden asparagus</name>
    <dbReference type="NCBI Taxonomy" id="4686"/>
    <lineage>
        <taxon>Eukaryota</taxon>
        <taxon>Viridiplantae</taxon>
        <taxon>Streptophyta</taxon>
        <taxon>Embryophyta</taxon>
        <taxon>Tracheophyta</taxon>
        <taxon>Spermatophyta</taxon>
        <taxon>Magnoliopsida</taxon>
        <taxon>Liliopsida</taxon>
        <taxon>Asparagales</taxon>
        <taxon>Asparagaceae</taxon>
        <taxon>Asparagoideae</taxon>
        <taxon>Asparagus</taxon>
    </lineage>
</organism>
<reference evidence="3" key="1">
    <citation type="journal article" date="2017" name="Nat. Commun.">
        <title>The asparagus genome sheds light on the origin and evolution of a young Y chromosome.</title>
        <authorList>
            <person name="Harkess A."/>
            <person name="Zhou J."/>
            <person name="Xu C."/>
            <person name="Bowers J.E."/>
            <person name="Van der Hulst R."/>
            <person name="Ayyampalayam S."/>
            <person name="Mercati F."/>
            <person name="Riccardi P."/>
            <person name="McKain M.R."/>
            <person name="Kakrana A."/>
            <person name="Tang H."/>
            <person name="Ray J."/>
            <person name="Groenendijk J."/>
            <person name="Arikit S."/>
            <person name="Mathioni S.M."/>
            <person name="Nakano M."/>
            <person name="Shan H."/>
            <person name="Telgmann-Rauber A."/>
            <person name="Kanno A."/>
            <person name="Yue Z."/>
            <person name="Chen H."/>
            <person name="Li W."/>
            <person name="Chen Y."/>
            <person name="Xu X."/>
            <person name="Zhang Y."/>
            <person name="Luo S."/>
            <person name="Chen H."/>
            <person name="Gao J."/>
            <person name="Mao Z."/>
            <person name="Pires J.C."/>
            <person name="Luo M."/>
            <person name="Kudrna D."/>
            <person name="Wing R.A."/>
            <person name="Meyers B.C."/>
            <person name="Yi K."/>
            <person name="Kong H."/>
            <person name="Lavrijsen P."/>
            <person name="Sunseri F."/>
            <person name="Falavigna A."/>
            <person name="Ye Y."/>
            <person name="Leebens-Mack J.H."/>
            <person name="Chen G."/>
        </authorList>
    </citation>
    <scope>NUCLEOTIDE SEQUENCE [LARGE SCALE GENOMIC DNA]</scope>
    <source>
        <strain evidence="3">cv. DH0086</strain>
    </source>
</reference>
<dbReference type="AlphaFoldDB" id="A0A1R3L6E7"/>
<sequence length="703" mass="77876">MATAIRITTLFSISAPSPSSSRSLHSHSTLINGLNRRISLLSLRASSESGLSPVEVIGIGSRKDALIDFCLSNPMASSSRLRFWTVHLGDSQKVQLLQRCHRAEAILRDVEFPLSLASFSAIILVASAGFGTDHIAAMELLNSVKSAGGLAVAILLKPFSFEGQRRVEEVDDLVNKLQKFSHLLIVVEADSLLKAEMETLAEALDSVNNAVFLAMHTISILMSEVHLKILNAPNEQMKEVKSFEDFNGVILFTLTCSCGMDESDFASAILNFRRITECTGDVIFSTVHEPSLEPNLIVATLLVVGREEKRVSQKKSFLSGLALHFPFLFSVFGEDFSEHNGSISACLPSKTSEDARPNSESISLNLEDGILEAKVDEKETDPSRESIHSHEILGGDSSEINCESITENTYQPNSGSGGQRDQDNNSYFGPGFSFAQLWAKRRADFVRSGQSDMVENFTPPIGVKFSSEMCSNQACSESSLPETCSKMYSDSLHAANFSPRDQLSDNGLEALTEIYNIAFKALKRRNVDEPRKRGLLSERAASMLESERDLPRSWTPVVELQYRGGIYRGRCQGGLPEGKGCLSLTDGSFYDGMWHNGKRTGLGTFCYSNGDVFQGAWRDDLMHGKGWFYFHTGDRWFANFWKGKANGEGRFYSYNGSIFFGFFRNGWRHGECICIDVDGSRWTEVWKEGVLVSRTLLEKGPKR</sequence>
<evidence type="ECO:0000313" key="2">
    <source>
        <dbReference type="EMBL" id="ONK55191.1"/>
    </source>
</evidence>
<dbReference type="GO" id="GO:0009707">
    <property type="term" value="C:chloroplast outer membrane"/>
    <property type="evidence" value="ECO:0007669"/>
    <property type="project" value="TreeGrafter"/>
</dbReference>
<keyword evidence="1" id="KW-0677">Repeat</keyword>
<dbReference type="PANTHER" id="PTHR43215">
    <property type="entry name" value="RADIAL SPOKE HEAD 1 HOMOLOG"/>
    <property type="match status" value="1"/>
</dbReference>
<gene>
    <name evidence="2" type="ORF">A4U43_UnF6570</name>
</gene>
<dbReference type="Pfam" id="PF02493">
    <property type="entry name" value="MORN"/>
    <property type="match status" value="5"/>
</dbReference>
<dbReference type="InterPro" id="IPR036525">
    <property type="entry name" value="Tubulin/FtsZ_GTPase_sf"/>
</dbReference>
<dbReference type="SUPFAM" id="SSF52490">
    <property type="entry name" value="Tubulin nucleotide-binding domain-like"/>
    <property type="match status" value="1"/>
</dbReference>
<evidence type="ECO:0000313" key="3">
    <source>
        <dbReference type="Proteomes" id="UP000243459"/>
    </source>
</evidence>
<keyword evidence="3" id="KW-1185">Reference proteome</keyword>
<dbReference type="SMART" id="SM00698">
    <property type="entry name" value="MORN"/>
    <property type="match status" value="4"/>
</dbReference>
<dbReference type="OMA" id="PIRFWTM"/>
<protein>
    <recommendedName>
        <fullName evidence="4">Protein ACCUMULATION AND REPLICATION OF CHLOROPLASTS 3</fullName>
    </recommendedName>
</protein>
<dbReference type="PANTHER" id="PTHR43215:SF15">
    <property type="entry name" value="PROTEIN ACCUMULATION AND REPLICATION OF CHLOROPLASTS 3, CHLOROPLASTIC"/>
    <property type="match status" value="1"/>
</dbReference>
<dbReference type="Gene3D" id="3.40.50.1440">
    <property type="entry name" value="Tubulin/FtsZ, GTPase domain"/>
    <property type="match status" value="1"/>
</dbReference>
<proteinExistence type="predicted"/>
<evidence type="ECO:0000256" key="1">
    <source>
        <dbReference type="ARBA" id="ARBA00022737"/>
    </source>
</evidence>
<dbReference type="InterPro" id="IPR003409">
    <property type="entry name" value="MORN"/>
</dbReference>
<dbReference type="Gene3D" id="2.20.110.10">
    <property type="entry name" value="Histone H3 K4-specific methyltransferase SET7/9 N-terminal domain"/>
    <property type="match status" value="2"/>
</dbReference>
<dbReference type="EMBL" id="KV863684">
    <property type="protein sequence ID" value="ONK55191.1"/>
    <property type="molecule type" value="Genomic_DNA"/>
</dbReference>
<dbReference type="Gramene" id="ONK55191">
    <property type="protein sequence ID" value="ONK55191"/>
    <property type="gene ID" value="A4U43_UnF6570"/>
</dbReference>